<feature type="region of interest" description="Disordered" evidence="1">
    <location>
        <begin position="262"/>
        <end position="289"/>
    </location>
</feature>
<name>A0A3M6VPS8_9STRA</name>
<evidence type="ECO:0000313" key="3">
    <source>
        <dbReference type="Proteomes" id="UP000282087"/>
    </source>
</evidence>
<dbReference type="VEuPathDB" id="FungiDB:DD237_001115"/>
<comment type="caution">
    <text evidence="2">The sequence shown here is derived from an EMBL/GenBank/DDBJ whole genome shotgun (WGS) entry which is preliminary data.</text>
</comment>
<organism evidence="2 3">
    <name type="scientific">Peronospora effusa</name>
    <dbReference type="NCBI Taxonomy" id="542832"/>
    <lineage>
        <taxon>Eukaryota</taxon>
        <taxon>Sar</taxon>
        <taxon>Stramenopiles</taxon>
        <taxon>Oomycota</taxon>
        <taxon>Peronosporomycetes</taxon>
        <taxon>Peronosporales</taxon>
        <taxon>Peronosporaceae</taxon>
        <taxon>Peronospora</taxon>
    </lineage>
</organism>
<feature type="compositionally biased region" description="Polar residues" evidence="1">
    <location>
        <begin position="64"/>
        <end position="74"/>
    </location>
</feature>
<dbReference type="AlphaFoldDB" id="A0A3M6VPS8"/>
<evidence type="ECO:0000256" key="1">
    <source>
        <dbReference type="SAM" id="MobiDB-lite"/>
    </source>
</evidence>
<feature type="region of interest" description="Disordered" evidence="1">
    <location>
        <begin position="51"/>
        <end position="75"/>
    </location>
</feature>
<keyword evidence="3" id="KW-1185">Reference proteome</keyword>
<feature type="compositionally biased region" description="Low complexity" evidence="1">
    <location>
        <begin position="51"/>
        <end position="63"/>
    </location>
</feature>
<reference evidence="2 3" key="1">
    <citation type="submission" date="2018-06" db="EMBL/GenBank/DDBJ databases">
        <title>Comparative genomics of downy mildews reveals potential adaptations to biotrophy.</title>
        <authorList>
            <person name="Fletcher K."/>
            <person name="Klosterman S.J."/>
            <person name="Derevnina L."/>
            <person name="Martin F."/>
            <person name="Koike S."/>
            <person name="Reyes Chin-Wo S."/>
            <person name="Mou B."/>
            <person name="Michelmore R."/>
        </authorList>
    </citation>
    <scope>NUCLEOTIDE SEQUENCE [LARGE SCALE GENOMIC DNA]</scope>
    <source>
        <strain evidence="2 3">R14</strain>
    </source>
</reference>
<dbReference type="Proteomes" id="UP000282087">
    <property type="component" value="Unassembled WGS sequence"/>
</dbReference>
<gene>
    <name evidence="2" type="ORF">DD238_003244</name>
</gene>
<protein>
    <submittedName>
        <fullName evidence="2">Uncharacterized protein</fullName>
    </submittedName>
</protein>
<proteinExistence type="predicted"/>
<sequence length="360" mass="40217">METGEQLILTAAECGRLIAQDKLKEAGQSPLVLHYEGRHYSAFVHQRTTLKTTDSGSTTRTGSQKLGASSTSDVAMTDVGEEQLKEEKGANYDVTDESMSVGPFDPWSVEVGDGHLDVLHERCQELAVPHQLKLDIHQILQSDDPERFRDLLTFLTSTVPDLSHNDQERLAITDITDATNIDVIHLQQQHHFEPCVLLQWRTLRHENDLHQPKNNRGAQEKQQDIVPWSHGCHGVRDARPDQSKEHEISGQSQLVVHVSQTPNRFKPNKRARPTTPDGTERQKGQIKNKHTALVLKKGKSNEGGKAVLTPRRFLCLRMDPGRTCGNPGSRRGIQLLGYSFQRLTAAMSSGAVQCLQNRSS</sequence>
<dbReference type="EMBL" id="QLLG01000054">
    <property type="protein sequence ID" value="RMX68759.1"/>
    <property type="molecule type" value="Genomic_DNA"/>
</dbReference>
<evidence type="ECO:0000313" key="2">
    <source>
        <dbReference type="EMBL" id="RMX68759.1"/>
    </source>
</evidence>
<accession>A0A3M6VPS8</accession>